<dbReference type="Proteomes" id="UP000030111">
    <property type="component" value="Unassembled WGS sequence"/>
</dbReference>
<keyword evidence="1" id="KW-0732">Signal</keyword>
<name>A0A0A2MH35_9FLAO</name>
<evidence type="ECO:0000256" key="1">
    <source>
        <dbReference type="SAM" id="SignalP"/>
    </source>
</evidence>
<evidence type="ECO:0000313" key="3">
    <source>
        <dbReference type="Proteomes" id="UP000030111"/>
    </source>
</evidence>
<dbReference type="OrthoDB" id="1247310at2"/>
<keyword evidence="3" id="KW-1185">Reference proteome</keyword>
<proteinExistence type="predicted"/>
<dbReference type="EMBL" id="JRLY01000013">
    <property type="protein sequence ID" value="KGO91982.1"/>
    <property type="molecule type" value="Genomic_DNA"/>
</dbReference>
<evidence type="ECO:0000313" key="2">
    <source>
        <dbReference type="EMBL" id="KGO91982.1"/>
    </source>
</evidence>
<accession>A0A0A2MH35</accession>
<feature type="signal peptide" evidence="1">
    <location>
        <begin position="1"/>
        <end position="18"/>
    </location>
</feature>
<protein>
    <submittedName>
        <fullName evidence="2">Uncharacterized protein</fullName>
    </submittedName>
</protein>
<organism evidence="2 3">
    <name type="scientific">Flavobacterium subsaxonicum WB 4.1-42 = DSM 21790</name>
    <dbReference type="NCBI Taxonomy" id="1121898"/>
    <lineage>
        <taxon>Bacteria</taxon>
        <taxon>Pseudomonadati</taxon>
        <taxon>Bacteroidota</taxon>
        <taxon>Flavobacteriia</taxon>
        <taxon>Flavobacteriales</taxon>
        <taxon>Flavobacteriaceae</taxon>
        <taxon>Flavobacterium</taxon>
    </lineage>
</organism>
<feature type="chain" id="PRO_5002003187" evidence="1">
    <location>
        <begin position="19"/>
        <end position="311"/>
    </location>
</feature>
<dbReference type="STRING" id="1121898.GCA_000422725_03580"/>
<gene>
    <name evidence="2" type="ORF">Q766_15175</name>
</gene>
<dbReference type="AlphaFoldDB" id="A0A0A2MH35"/>
<sequence>MKNMYFLLAILFATNAMLAQKITINPDLVVGNSDFTVTSDKTESNKANLHFETIHKDTLTCFIVVRGFCIWGLQLDFYKNSIKPKYYFWDDDGGHTTVLDFDWYELKLNASSYKAGDTMIGRFKGVASEQAKDGKIYKHKLSGKFVYTVDPDKAKRELKERQNNPGTKIYRTTNFYYVTDADKGLKAGAPTYELTAADEEYYISKEPLLGLNLFDKVAAVSDKTNPAITNFIFSIDNKYTDLFKDLSRNPRTVAFVVDNVLWQVQKSITIVKGTFTLPIAIKGKENINALVQKINSAIQKNKKPRKSISAG</sequence>
<reference evidence="2 3" key="1">
    <citation type="submission" date="2013-09" db="EMBL/GenBank/DDBJ databases">
        <authorList>
            <person name="Zeng Z."/>
            <person name="Chen C."/>
        </authorList>
    </citation>
    <scope>NUCLEOTIDE SEQUENCE [LARGE SCALE GENOMIC DNA]</scope>
    <source>
        <strain evidence="2 3">WB 4.1-42</strain>
    </source>
</reference>
<dbReference type="RefSeq" id="WP_026989682.1">
    <property type="nucleotide sequence ID" value="NZ_AUGP01000001.1"/>
</dbReference>
<comment type="caution">
    <text evidence="2">The sequence shown here is derived from an EMBL/GenBank/DDBJ whole genome shotgun (WGS) entry which is preliminary data.</text>
</comment>
<dbReference type="eggNOG" id="ENOG502ZYNJ">
    <property type="taxonomic scope" value="Bacteria"/>
</dbReference>